<dbReference type="Gene3D" id="3.30.40.10">
    <property type="entry name" value="Zinc/RING finger domain, C3HC4 (zinc finger)"/>
    <property type="match status" value="3"/>
</dbReference>
<feature type="compositionally biased region" description="Low complexity" evidence="10">
    <location>
        <begin position="954"/>
        <end position="963"/>
    </location>
</feature>
<dbReference type="GO" id="GO:0003713">
    <property type="term" value="F:transcription coactivator activity"/>
    <property type="evidence" value="ECO:0007669"/>
    <property type="project" value="TreeGrafter"/>
</dbReference>
<accession>A0A226MCS4</accession>
<feature type="compositionally biased region" description="Basic and acidic residues" evidence="10">
    <location>
        <begin position="399"/>
        <end position="412"/>
    </location>
</feature>
<dbReference type="InterPro" id="IPR034732">
    <property type="entry name" value="EPHD"/>
</dbReference>
<feature type="compositionally biased region" description="Acidic residues" evidence="10">
    <location>
        <begin position="831"/>
        <end position="840"/>
    </location>
</feature>
<feature type="domain" description="PHD-type" evidence="13">
    <location>
        <begin position="107"/>
        <end position="220"/>
    </location>
</feature>
<evidence type="ECO:0000259" key="11">
    <source>
        <dbReference type="PROSITE" id="PS50016"/>
    </source>
</evidence>
<evidence type="ECO:0000259" key="12">
    <source>
        <dbReference type="PROSITE" id="PS50089"/>
    </source>
</evidence>
<protein>
    <submittedName>
        <fullName evidence="14">Uncharacterized protein</fullName>
    </submittedName>
</protein>
<name>A0A226MCS4_CALSU</name>
<feature type="compositionally biased region" description="Low complexity" evidence="10">
    <location>
        <begin position="871"/>
        <end position="880"/>
    </location>
</feature>
<feature type="region of interest" description="Disordered" evidence="10">
    <location>
        <begin position="399"/>
        <end position="1031"/>
    </location>
</feature>
<dbReference type="InterPro" id="IPR001965">
    <property type="entry name" value="Znf_PHD"/>
</dbReference>
<feature type="region of interest" description="Disordered" evidence="10">
    <location>
        <begin position="1268"/>
        <end position="1309"/>
    </location>
</feature>
<feature type="region of interest" description="Disordered" evidence="10">
    <location>
        <begin position="359"/>
        <end position="387"/>
    </location>
</feature>
<dbReference type="PANTHER" id="PTHR45888:SF2">
    <property type="entry name" value="HISTONE-LYSINE N-METHYLTRANSFERASE 2D"/>
    <property type="match status" value="1"/>
</dbReference>
<feature type="compositionally biased region" description="Acidic residues" evidence="10">
    <location>
        <begin position="702"/>
        <end position="711"/>
    </location>
</feature>
<dbReference type="SMART" id="SM00249">
    <property type="entry name" value="PHD"/>
    <property type="match status" value="5"/>
</dbReference>
<dbReference type="InterPro" id="IPR013083">
    <property type="entry name" value="Znf_RING/FYVE/PHD"/>
</dbReference>
<sequence>MDEQKPPSEDKEADAPADAAASSEEMGSAEGDPLKPPEGASAGPELEISVDTERPGEAGSASARRCALCNCGDWSPHGQRELQRFEPAPDWLERLRGQQPPEGPSEAPPELGALGGDLAHIGFSERVSAAQLFEPTGHCWVHRCCAAWSAGVEQDTAGLTGVGRAVFSGISQKCEHCRRMGATIPCRAAGCPRFYHFPCAAAAGSFQSMKTLRLLCPEHVAEAVQMEDARCVVCDGPGELRDLLFCTSCGQHYHGSCLDITLTPRKRSGWQCPECKVCQTCRQPGEDSMMLVCEACDKGYHTFCMEPAIEGVPADSWKCKNCRVCSDCGRRPSELDPACQWHRNFSVCEGCQQRRAAEEANRAQERAPQLDPPAQALASPERGEPVEMPVPALEPEAAGHHEELHPEGDPEKTPPGPEKSPPGEMTPEKPPLEKLLPDELPADVQPPDEPPPHVLHHNEPPPDELPLGSAPLDELPPNEMAPSETPPSETPLDAPSLDELPPVQPLLSELPPRELPLEKLPLDELPLQKSPPCKPPVSELTLDELPLDERPPDEPRVDEMPPEKPPLDEQPLEEQPPLDEQPPIELPSGKELLDEQPPEELPPEKPLLDELPLSEQPPEEPLPSEQHLDELPANEAPLDELLPKEPPISELPPPEELHPEEPSPCELPAEGDPKPPGKWGPPRLLSEVAVAEEAPELALEVPPEEEMELEPEPLLPPEMALPPPAPPDLCAVSPARPLDPLPHTTEDDVSEPPTPALPEPPGSPSTAMDTEPPGSPPPPLGSPACTPAPAEPPEDEEMETGGGEGDSLRSPPGDGPRASPPPELGPFQGLPEEEEEEEEEAPRLEREGTSGSSPPLSEEDGLEEGRAGGNSESKGSPLLLEPEELGLETPMEVCVAGEKLLERGDEGGPEPPTLRPRPDILNEISNLSQGDTSSSFPGSEPLLGSPDPEGGGSLSLELGPASGDASLQKEDAGSLPMGAETDDSLLFEPATKGDVDKGRRRSSPGRSRVKQLADVESSPSKEEDEDDDDTMQNTVVLFSNTDKFVLMQDMCVVCGSFGRGAEGHLLACSQCSQCYHPYCVNSKCGAASPGFHCEWQNNYTHCAPCASLVVCPFCREKYVEDDLLIQCRHCDRWLHAACDSLFTEEEVEQAADEGFDCSACQPYVIKPAAPAPAPDILAKAKEPEPQYFRFEGVWLTETGMAVLRNLTMSPLHKRRQRKAPPRLGALNGDGGLEGGDPLGPDDKKDGDLDADELLKAEVGVEHMECEIKLEAPASPDRDVGADVDSGKGLEDPDECKKRKRKPYRPGIGGFMVRQRKSHTRLKKVPAVLADVGREGLSAEGHPEEGIGGFMVRQRKSHTRLKKVPAVLADVGREGLSAEGHPEE</sequence>
<dbReference type="GO" id="GO:0042800">
    <property type="term" value="F:histone H3K4 methyltransferase activity"/>
    <property type="evidence" value="ECO:0007669"/>
    <property type="project" value="TreeGrafter"/>
</dbReference>
<evidence type="ECO:0000256" key="10">
    <source>
        <dbReference type="SAM" id="MobiDB-lite"/>
    </source>
</evidence>
<keyword evidence="7" id="KW-0804">Transcription</keyword>
<feature type="compositionally biased region" description="Pro residues" evidence="10">
    <location>
        <begin position="644"/>
        <end position="654"/>
    </location>
</feature>
<feature type="domain" description="PHD-type" evidence="11">
    <location>
        <begin position="275"/>
        <end position="325"/>
    </location>
</feature>
<feature type="compositionally biased region" description="Basic residues" evidence="10">
    <location>
        <begin position="1211"/>
        <end position="1220"/>
    </location>
</feature>
<feature type="non-terminal residue" evidence="14">
    <location>
        <position position="1383"/>
    </location>
</feature>
<evidence type="ECO:0000313" key="14">
    <source>
        <dbReference type="EMBL" id="OXB53093.1"/>
    </source>
</evidence>
<dbReference type="GO" id="GO:0008270">
    <property type="term" value="F:zinc ion binding"/>
    <property type="evidence" value="ECO:0007669"/>
    <property type="project" value="UniProtKB-KW"/>
</dbReference>
<comment type="subcellular location">
    <subcellularLocation>
        <location evidence="1">Nucleus</location>
    </subcellularLocation>
</comment>
<dbReference type="Pfam" id="PF00628">
    <property type="entry name" value="PHD"/>
    <property type="match status" value="2"/>
</dbReference>
<dbReference type="PROSITE" id="PS50016">
    <property type="entry name" value="ZF_PHD_2"/>
    <property type="match status" value="3"/>
</dbReference>
<feature type="compositionally biased region" description="Basic residues" evidence="10">
    <location>
        <begin position="998"/>
        <end position="1009"/>
    </location>
</feature>
<feature type="compositionally biased region" description="Polar residues" evidence="10">
    <location>
        <begin position="923"/>
        <end position="937"/>
    </location>
</feature>
<feature type="domain" description="PHD-type" evidence="11">
    <location>
        <begin position="1108"/>
        <end position="1163"/>
    </location>
</feature>
<feature type="compositionally biased region" description="Basic and acidic residues" evidence="10">
    <location>
        <begin position="511"/>
        <end position="522"/>
    </location>
</feature>
<feature type="compositionally biased region" description="Pro residues" evidence="10">
    <location>
        <begin position="713"/>
        <end position="727"/>
    </location>
</feature>
<dbReference type="InterPro" id="IPR019787">
    <property type="entry name" value="Znf_PHD-finger"/>
</dbReference>
<dbReference type="GO" id="GO:0044666">
    <property type="term" value="C:MLL3/4 complex"/>
    <property type="evidence" value="ECO:0007669"/>
    <property type="project" value="TreeGrafter"/>
</dbReference>
<evidence type="ECO:0000256" key="8">
    <source>
        <dbReference type="ARBA" id="ARBA00023242"/>
    </source>
</evidence>
<keyword evidence="8" id="KW-0539">Nucleus</keyword>
<feature type="compositionally biased region" description="Basic and acidic residues" evidence="10">
    <location>
        <begin position="426"/>
        <end position="437"/>
    </location>
</feature>
<dbReference type="OrthoDB" id="308383at2759"/>
<evidence type="ECO:0000256" key="7">
    <source>
        <dbReference type="ARBA" id="ARBA00023163"/>
    </source>
</evidence>
<reference evidence="14 15" key="1">
    <citation type="submission" date="2016-07" db="EMBL/GenBank/DDBJ databases">
        <title>Disparate Historic Effective Population Sizes Predicted by Modern Levels of Genome Diversity for the Scaled Quail (Callipepla squamata) and the Northern Bobwhite (Colinus virginianus): Inferences from First and Second Generation Draft Genome Assemblies for Sympatric New World Quail.</title>
        <authorList>
            <person name="Oldeschulte D.L."/>
            <person name="Halley Y.A."/>
            <person name="Bhattarai E.K."/>
            <person name="Brashear W.A."/>
            <person name="Hill J."/>
            <person name="Metz R.P."/>
            <person name="Johnson C.D."/>
            <person name="Rollins D."/>
            <person name="Peterson M.J."/>
            <person name="Bickhart D.M."/>
            <person name="Decker J.E."/>
            <person name="Seabury C.M."/>
        </authorList>
    </citation>
    <scope>NUCLEOTIDE SEQUENCE [LARGE SCALE GENOMIC DNA]</scope>
    <source>
        <strain evidence="14 15">Texas</strain>
        <tissue evidence="14">Leg muscle</tissue>
    </source>
</reference>
<feature type="compositionally biased region" description="Low complexity" evidence="10">
    <location>
        <begin position="366"/>
        <end position="380"/>
    </location>
</feature>
<evidence type="ECO:0000256" key="2">
    <source>
        <dbReference type="ARBA" id="ARBA00022723"/>
    </source>
</evidence>
<proteinExistence type="predicted"/>
<gene>
    <name evidence="14" type="ORF">ASZ78_012676</name>
</gene>
<keyword evidence="3" id="KW-0677">Repeat</keyword>
<dbReference type="FunFam" id="3.30.40.10:FF:000070">
    <property type="entry name" value="Histone-lysine N-methyltransferase"/>
    <property type="match status" value="1"/>
</dbReference>
<evidence type="ECO:0000256" key="5">
    <source>
        <dbReference type="ARBA" id="ARBA00022833"/>
    </source>
</evidence>
<dbReference type="GO" id="GO:0045944">
    <property type="term" value="P:positive regulation of transcription by RNA polymerase II"/>
    <property type="evidence" value="ECO:0007669"/>
    <property type="project" value="TreeGrafter"/>
</dbReference>
<dbReference type="PROSITE" id="PS51805">
    <property type="entry name" value="EPHD"/>
    <property type="match status" value="1"/>
</dbReference>
<organism evidence="14 15">
    <name type="scientific">Callipepla squamata</name>
    <name type="common">Scaled quail</name>
    <dbReference type="NCBI Taxonomy" id="9009"/>
    <lineage>
        <taxon>Eukaryota</taxon>
        <taxon>Metazoa</taxon>
        <taxon>Chordata</taxon>
        <taxon>Craniata</taxon>
        <taxon>Vertebrata</taxon>
        <taxon>Euteleostomi</taxon>
        <taxon>Archelosauria</taxon>
        <taxon>Archosauria</taxon>
        <taxon>Dinosauria</taxon>
        <taxon>Saurischia</taxon>
        <taxon>Theropoda</taxon>
        <taxon>Coelurosauria</taxon>
        <taxon>Aves</taxon>
        <taxon>Neognathae</taxon>
        <taxon>Galloanserae</taxon>
        <taxon>Galliformes</taxon>
        <taxon>Odontophoridae</taxon>
        <taxon>Callipepla</taxon>
    </lineage>
</organism>
<dbReference type="FunFam" id="3.30.40.10:FF:000080">
    <property type="entry name" value="Histone-lysine N-methyltransferase 2C"/>
    <property type="match status" value="1"/>
</dbReference>
<feature type="compositionally biased region" description="Basic and acidic residues" evidence="10">
    <location>
        <begin position="547"/>
        <end position="567"/>
    </location>
</feature>
<comment type="caution">
    <text evidence="14">The sequence shown here is derived from an EMBL/GenBank/DDBJ whole genome shotgun (WGS) entry which is preliminary data.</text>
</comment>
<keyword evidence="6" id="KW-0805">Transcription regulation</keyword>
<dbReference type="InterPro" id="IPR001841">
    <property type="entry name" value="Znf_RING"/>
</dbReference>
<feature type="compositionally biased region" description="Basic and acidic residues" evidence="10">
    <location>
        <begin position="1268"/>
        <end position="1296"/>
    </location>
</feature>
<feature type="domain" description="PHD-type" evidence="11">
    <location>
        <begin position="228"/>
        <end position="278"/>
    </location>
</feature>
<dbReference type="EMBL" id="MCFN01001467">
    <property type="protein sequence ID" value="OXB53093.1"/>
    <property type="molecule type" value="Genomic_DNA"/>
</dbReference>
<evidence type="ECO:0000313" key="15">
    <source>
        <dbReference type="Proteomes" id="UP000198323"/>
    </source>
</evidence>
<evidence type="ECO:0000259" key="13">
    <source>
        <dbReference type="PROSITE" id="PS51805"/>
    </source>
</evidence>
<feature type="region of interest" description="Disordered" evidence="10">
    <location>
        <begin position="1211"/>
        <end position="1248"/>
    </location>
</feature>
<keyword evidence="5" id="KW-0862">Zinc</keyword>
<dbReference type="STRING" id="9009.A0A226MCS4"/>
<dbReference type="FunFam" id="3.30.40.10:FF:000095">
    <property type="entry name" value="Histone-lysine N-methyltransferase 2C"/>
    <property type="match status" value="1"/>
</dbReference>
<dbReference type="InterPro" id="IPR011011">
    <property type="entry name" value="Znf_FYVE_PHD"/>
</dbReference>
<feature type="compositionally biased region" description="Low complexity" evidence="10">
    <location>
        <begin position="16"/>
        <end position="31"/>
    </location>
</feature>
<dbReference type="PANTHER" id="PTHR45888">
    <property type="entry name" value="HL01030P-RELATED"/>
    <property type="match status" value="1"/>
</dbReference>
<feature type="domain" description="RING-type" evidence="12">
    <location>
        <begin position="231"/>
        <end position="276"/>
    </location>
</feature>
<keyword evidence="15" id="KW-1185">Reference proteome</keyword>
<evidence type="ECO:0000256" key="9">
    <source>
        <dbReference type="PROSITE-ProRule" id="PRU00175"/>
    </source>
</evidence>
<evidence type="ECO:0000256" key="6">
    <source>
        <dbReference type="ARBA" id="ARBA00023015"/>
    </source>
</evidence>
<evidence type="ECO:0000256" key="3">
    <source>
        <dbReference type="ARBA" id="ARBA00022737"/>
    </source>
</evidence>
<feature type="region of interest" description="Disordered" evidence="10">
    <location>
        <begin position="1"/>
        <end position="59"/>
    </location>
</feature>
<feature type="compositionally biased region" description="Pro residues" evidence="10">
    <location>
        <begin position="752"/>
        <end position="763"/>
    </location>
</feature>
<feature type="compositionally biased region" description="Gly residues" evidence="10">
    <location>
        <begin position="1227"/>
        <end position="1237"/>
    </location>
</feature>
<keyword evidence="2" id="KW-0479">Metal-binding</keyword>
<dbReference type="Proteomes" id="UP000198323">
    <property type="component" value="Unassembled WGS sequence"/>
</dbReference>
<evidence type="ECO:0000256" key="1">
    <source>
        <dbReference type="ARBA" id="ARBA00004123"/>
    </source>
</evidence>
<evidence type="ECO:0000256" key="4">
    <source>
        <dbReference type="ARBA" id="ARBA00022771"/>
    </source>
</evidence>
<keyword evidence="4 9" id="KW-0863">Zinc-finger</keyword>
<dbReference type="CDD" id="cd15509">
    <property type="entry name" value="PHD1_KMT2C_like"/>
    <property type="match status" value="1"/>
</dbReference>
<dbReference type="Pfam" id="PF13771">
    <property type="entry name" value="zf-HC5HC2H"/>
    <property type="match status" value="1"/>
</dbReference>
<feature type="compositionally biased region" description="Low complexity" evidence="10">
    <location>
        <begin position="687"/>
        <end position="701"/>
    </location>
</feature>
<feature type="compositionally biased region" description="Basic and acidic residues" evidence="10">
    <location>
        <begin position="1"/>
        <end position="14"/>
    </location>
</feature>
<dbReference type="SUPFAM" id="SSF57903">
    <property type="entry name" value="FYVE/PHD zinc finger"/>
    <property type="match status" value="4"/>
</dbReference>
<dbReference type="PROSITE" id="PS50089">
    <property type="entry name" value="ZF_RING_2"/>
    <property type="match status" value="1"/>
</dbReference>